<dbReference type="PANTHER" id="PTHR18937">
    <property type="entry name" value="STRUCTURAL MAINTENANCE OF CHROMOSOMES SMC FAMILY MEMBER"/>
    <property type="match status" value="1"/>
</dbReference>
<evidence type="ECO:0000259" key="10">
    <source>
        <dbReference type="SMART" id="SM00968"/>
    </source>
</evidence>
<feature type="domain" description="SMC hinge" evidence="10">
    <location>
        <begin position="520"/>
        <end position="639"/>
    </location>
</feature>
<feature type="coiled-coil region" evidence="8">
    <location>
        <begin position="720"/>
        <end position="785"/>
    </location>
</feature>
<dbReference type="Pfam" id="PF06470">
    <property type="entry name" value="SMC_hinge"/>
    <property type="match status" value="1"/>
</dbReference>
<dbReference type="InterPro" id="IPR027417">
    <property type="entry name" value="P-loop_NTPase"/>
</dbReference>
<dbReference type="EMBL" id="HBFQ01011478">
    <property type="protein sequence ID" value="CAD8833702.1"/>
    <property type="molecule type" value="Transcribed_RNA"/>
</dbReference>
<dbReference type="SUPFAM" id="SSF52540">
    <property type="entry name" value="P-loop containing nucleoside triphosphate hydrolases"/>
    <property type="match status" value="2"/>
</dbReference>
<dbReference type="AlphaFoldDB" id="A0A7S1EZU2"/>
<feature type="coiled-coil region" evidence="8">
    <location>
        <begin position="206"/>
        <end position="236"/>
    </location>
</feature>
<protein>
    <recommendedName>
        <fullName evidence="7">Structural maintenance of chromosomes protein</fullName>
    </recommendedName>
</protein>
<dbReference type="GO" id="GO:0016887">
    <property type="term" value="F:ATP hydrolysis activity"/>
    <property type="evidence" value="ECO:0007669"/>
    <property type="project" value="InterPro"/>
</dbReference>
<feature type="coiled-coil region" evidence="8">
    <location>
        <begin position="305"/>
        <end position="360"/>
    </location>
</feature>
<evidence type="ECO:0000256" key="2">
    <source>
        <dbReference type="ARBA" id="ARBA00022618"/>
    </source>
</evidence>
<proteinExistence type="inferred from homology"/>
<dbReference type="SMART" id="SM00968">
    <property type="entry name" value="SMC_hinge"/>
    <property type="match status" value="1"/>
</dbReference>
<dbReference type="InterPro" id="IPR036277">
    <property type="entry name" value="SMC_hinge_sf"/>
</dbReference>
<feature type="coiled-coil region" evidence="8">
    <location>
        <begin position="429"/>
        <end position="498"/>
    </location>
</feature>
<dbReference type="SUPFAM" id="SSF75553">
    <property type="entry name" value="Smc hinge domain"/>
    <property type="match status" value="1"/>
</dbReference>
<dbReference type="GO" id="GO:0005634">
    <property type="term" value="C:nucleus"/>
    <property type="evidence" value="ECO:0007669"/>
    <property type="project" value="UniProtKB-SubCell"/>
</dbReference>
<keyword evidence="4 8" id="KW-0175">Coiled coil</keyword>
<sequence>MGRVHEMIIENFKSYSGRVQVGPFRKFSCIIGPNGAGKSNLMDALSFVLGVQARHLRSERLHDLIYRREEEDPRSNQRTASVELVYVGGDSAYTDGHVSEHEETLSFKRLVLRTGEARFLLNNVAVSQADYQSKLEGINILSKVRNFLVFQGDVEATAQRQGRELTAFFEHISGSDAFRQEYERLGVEKAQKEDQARFLFTKKRNAINEKKRVSQQKAEADEYQQLEAERVNLQREFYLFRLHGVERQISDVSSKRAVVAEERAGVKADLKRGAETSDGADRRRAQEHLAANQAWRAVGTIRTKVEKANTEYTAASSRLAFLRQRIELLEATGEKDTRRQSQLEEQVIALEAKRADIIHENRKLAARVAQHEVRFTAQQRTEFDNAQRESERITAARSDRARELEHQIQSGAADRTRAERDQRETIAVRDHLKIRITELTEERDAAKAEFARDTASAKDCSAQLQRVQGGILDCADEKEQLQNERQQLLETLHDITASERQLVRERELTQICSGLTEVIPGVHGRVIDLCRPSQKRLHVAVNVAMGKFLDAVVVDSSETARACVRYLKERMLEPLTFLPLSGLRCPQQDPRLQDLVNSHRTLKLGLNCVCFDEKHARAFEFLLGDVVVADSMTDGRRFAFGDSRALGVRCKVVTAAGETIAKNGNLSVNSDATMEGVTRFDLTALDATKTRLESIDCRLHEIQAFESRGSADVATMRNAAQRAEAESSQSRIRLKLCEEQLAHKVGELQVVEKQLASLGPEVARLAQEEAELVEERRQFEESLGKMVRSIFSGLSATMGVPDVRQAERDWRRERDCAQQIEDEMKRQLDAVMAELQMVQQTLQERAARSREESVPKLQAEVDALVEQAAETERTRNEFTSELRRCEDHAKACQEAERHSEQVLAKLRQETKEKRQLAMAAEKRLGDLQSEEQVLHDARADILRRSVLEDVEVPLQGGMSALQDLTEAPSQAANAPTQRSPVDSSNIAVDFSNLPPNKQAASVGVAAKMLEEEYRSELERLRVELERLNPNLKACDQIHGVSATVQAASHEADLARKEIDDIGTKFEAVRESRKARFMDCFTKVSSEISGVYKRLTANTAGLHSDGGSAYLDLEDTEEPYNAGIKFTAMPPAKRFRDMHLLSGGEKTLAAMALLFAVHAYQKPPFMVLDEVDAALDANNVQSLSRFVEDADCQMIVISLKDKFFVRASALVGVWKDKPNQTSSVLTVDLTVYQPAS</sequence>
<dbReference type="GO" id="GO:0003677">
    <property type="term" value="F:DNA binding"/>
    <property type="evidence" value="ECO:0007669"/>
    <property type="project" value="TreeGrafter"/>
</dbReference>
<keyword evidence="5 7" id="KW-0539">Nucleus</keyword>
<dbReference type="PIRSF" id="PIRSF005719">
    <property type="entry name" value="SMC"/>
    <property type="match status" value="1"/>
</dbReference>
<name>A0A7S1EZU2_NOCSC</name>
<feature type="coiled-coil region" evidence="8">
    <location>
        <begin position="821"/>
        <end position="923"/>
    </location>
</feature>
<evidence type="ECO:0000313" key="11">
    <source>
        <dbReference type="EMBL" id="CAD8833702.1"/>
    </source>
</evidence>
<reference evidence="11" key="1">
    <citation type="submission" date="2021-01" db="EMBL/GenBank/DDBJ databases">
        <authorList>
            <person name="Corre E."/>
            <person name="Pelletier E."/>
            <person name="Niang G."/>
            <person name="Scheremetjew M."/>
            <person name="Finn R."/>
            <person name="Kale V."/>
            <person name="Holt S."/>
            <person name="Cochrane G."/>
            <person name="Meng A."/>
            <person name="Brown T."/>
            <person name="Cohen L."/>
        </authorList>
    </citation>
    <scope>NUCLEOTIDE SEQUENCE</scope>
</reference>
<feature type="region of interest" description="Disordered" evidence="9">
    <location>
        <begin position="382"/>
        <end position="422"/>
    </location>
</feature>
<dbReference type="Gene3D" id="1.20.1060.20">
    <property type="match status" value="1"/>
</dbReference>
<keyword evidence="3" id="KW-0498">Mitosis</keyword>
<gene>
    <name evidence="11" type="ORF">NSCI0253_LOCUS8050</name>
</gene>
<dbReference type="GO" id="GO:0008278">
    <property type="term" value="C:cohesin complex"/>
    <property type="evidence" value="ECO:0007669"/>
    <property type="project" value="TreeGrafter"/>
</dbReference>
<dbReference type="InterPro" id="IPR003395">
    <property type="entry name" value="RecF/RecN/SMC_N"/>
</dbReference>
<dbReference type="InterPro" id="IPR024704">
    <property type="entry name" value="SMC"/>
</dbReference>
<comment type="similarity">
    <text evidence="7">Belongs to the SMC family.</text>
</comment>
<evidence type="ECO:0000256" key="7">
    <source>
        <dbReference type="PIRNR" id="PIRNR005719"/>
    </source>
</evidence>
<feature type="region of interest" description="Disordered" evidence="9">
    <location>
        <begin position="965"/>
        <end position="992"/>
    </location>
</feature>
<dbReference type="PANTHER" id="PTHR18937:SF12">
    <property type="entry name" value="STRUCTURAL MAINTENANCE OF CHROMOSOMES PROTEIN"/>
    <property type="match status" value="1"/>
</dbReference>
<evidence type="ECO:0000256" key="9">
    <source>
        <dbReference type="SAM" id="MobiDB-lite"/>
    </source>
</evidence>
<comment type="subcellular location">
    <subcellularLocation>
        <location evidence="1 7">Nucleus</location>
    </subcellularLocation>
</comment>
<evidence type="ECO:0000256" key="6">
    <source>
        <dbReference type="ARBA" id="ARBA00023306"/>
    </source>
</evidence>
<evidence type="ECO:0000256" key="5">
    <source>
        <dbReference type="ARBA" id="ARBA00023242"/>
    </source>
</evidence>
<evidence type="ECO:0000256" key="3">
    <source>
        <dbReference type="ARBA" id="ARBA00022776"/>
    </source>
</evidence>
<keyword evidence="2" id="KW-0132">Cell division</keyword>
<keyword evidence="6" id="KW-0131">Cell cycle</keyword>
<dbReference type="InterPro" id="IPR010935">
    <property type="entry name" value="SMC_hinge"/>
</dbReference>
<accession>A0A7S1EZU2</accession>
<dbReference type="GO" id="GO:0051301">
    <property type="term" value="P:cell division"/>
    <property type="evidence" value="ECO:0007669"/>
    <property type="project" value="UniProtKB-KW"/>
</dbReference>
<evidence type="ECO:0000256" key="4">
    <source>
        <dbReference type="ARBA" id="ARBA00023054"/>
    </source>
</evidence>
<feature type="compositionally biased region" description="Basic and acidic residues" evidence="9">
    <location>
        <begin position="382"/>
        <end position="406"/>
    </location>
</feature>
<dbReference type="Gene3D" id="3.30.70.1620">
    <property type="match status" value="1"/>
</dbReference>
<dbReference type="GO" id="GO:0005524">
    <property type="term" value="F:ATP binding"/>
    <property type="evidence" value="ECO:0007669"/>
    <property type="project" value="InterPro"/>
</dbReference>
<dbReference type="GO" id="GO:0007062">
    <property type="term" value="P:sister chromatid cohesion"/>
    <property type="evidence" value="ECO:0007669"/>
    <property type="project" value="TreeGrafter"/>
</dbReference>
<organism evidence="11">
    <name type="scientific">Noctiluca scintillans</name>
    <name type="common">Sea sparkle</name>
    <name type="synonym">Red tide dinoflagellate</name>
    <dbReference type="NCBI Taxonomy" id="2966"/>
    <lineage>
        <taxon>Eukaryota</taxon>
        <taxon>Sar</taxon>
        <taxon>Alveolata</taxon>
        <taxon>Dinophyceae</taxon>
        <taxon>Noctilucales</taxon>
        <taxon>Noctilucaceae</taxon>
        <taxon>Noctiluca</taxon>
    </lineage>
</organism>
<dbReference type="Pfam" id="PF02463">
    <property type="entry name" value="SMC_N"/>
    <property type="match status" value="1"/>
</dbReference>
<dbReference type="Gene3D" id="3.40.50.300">
    <property type="entry name" value="P-loop containing nucleotide triphosphate hydrolases"/>
    <property type="match status" value="2"/>
</dbReference>
<feature type="compositionally biased region" description="Polar residues" evidence="9">
    <location>
        <begin position="967"/>
        <end position="986"/>
    </location>
</feature>
<evidence type="ECO:0000256" key="1">
    <source>
        <dbReference type="ARBA" id="ARBA00004123"/>
    </source>
</evidence>
<evidence type="ECO:0000256" key="8">
    <source>
        <dbReference type="SAM" id="Coils"/>
    </source>
</evidence>